<gene>
    <name evidence="4" type="ORF">GRAN_1424</name>
</gene>
<dbReference type="InterPro" id="IPR036188">
    <property type="entry name" value="FAD/NAD-bd_sf"/>
</dbReference>
<evidence type="ECO:0000256" key="2">
    <source>
        <dbReference type="ARBA" id="ARBA00023002"/>
    </source>
</evidence>
<reference evidence="5" key="2">
    <citation type="submission" date="2019-02" db="EMBL/GenBank/DDBJ databases">
        <title>Granulicella sibirica sp. nov., a psychrotolerant acidobacterium isolated from an organic soil layer in forested tundra, West Siberia.</title>
        <authorList>
            <person name="Oshkin I.Y."/>
            <person name="Kulichevskaya I.S."/>
            <person name="Rijpstra W.I.C."/>
            <person name="Sinninghe Damste J.S."/>
            <person name="Rakitin A.L."/>
            <person name="Ravin N.V."/>
            <person name="Dedysh S.N."/>
        </authorList>
    </citation>
    <scope>NUCLEOTIDE SEQUENCE [LARGE SCALE GENOMIC DNA]</scope>
    <source>
        <strain evidence="5">AF10</strain>
    </source>
</reference>
<dbReference type="PROSITE" id="PS50042">
    <property type="entry name" value="CNMP_BINDING_3"/>
    <property type="match status" value="1"/>
</dbReference>
<dbReference type="Gene3D" id="3.50.50.60">
    <property type="entry name" value="FAD/NAD(P)-binding domain"/>
    <property type="match status" value="2"/>
</dbReference>
<keyword evidence="5" id="KW-1185">Reference proteome</keyword>
<dbReference type="InterPro" id="IPR000595">
    <property type="entry name" value="cNMP-bd_dom"/>
</dbReference>
<dbReference type="GO" id="GO:0016491">
    <property type="term" value="F:oxidoreductase activity"/>
    <property type="evidence" value="ECO:0007669"/>
    <property type="project" value="UniProtKB-KW"/>
</dbReference>
<dbReference type="EMBL" id="RDSM01000001">
    <property type="protein sequence ID" value="RXH58114.1"/>
    <property type="molecule type" value="Genomic_DNA"/>
</dbReference>
<dbReference type="OrthoDB" id="109585at2"/>
<accession>A0A4V1L658</accession>
<dbReference type="InterPro" id="IPR018490">
    <property type="entry name" value="cNMP-bd_dom_sf"/>
</dbReference>
<evidence type="ECO:0000313" key="5">
    <source>
        <dbReference type="Proteomes" id="UP000289437"/>
    </source>
</evidence>
<dbReference type="SUPFAM" id="SSF51206">
    <property type="entry name" value="cAMP-binding domain-like"/>
    <property type="match status" value="1"/>
</dbReference>
<dbReference type="InterPro" id="IPR014710">
    <property type="entry name" value="RmlC-like_jellyroll"/>
</dbReference>
<dbReference type="CDD" id="cd00038">
    <property type="entry name" value="CAP_ED"/>
    <property type="match status" value="1"/>
</dbReference>
<dbReference type="InterPro" id="IPR023753">
    <property type="entry name" value="FAD/NAD-binding_dom"/>
</dbReference>
<protein>
    <submittedName>
        <fullName evidence="4">Thioredoxin reductase</fullName>
    </submittedName>
</protein>
<keyword evidence="1" id="KW-0285">Flavoprotein</keyword>
<evidence type="ECO:0000313" key="4">
    <source>
        <dbReference type="EMBL" id="RXH58114.1"/>
    </source>
</evidence>
<reference evidence="4 5" key="1">
    <citation type="submission" date="2018-11" db="EMBL/GenBank/DDBJ databases">
        <authorList>
            <person name="Mardanov A.V."/>
            <person name="Ravin N.V."/>
            <person name="Dedysh S.N."/>
        </authorList>
    </citation>
    <scope>NUCLEOTIDE SEQUENCE [LARGE SCALE GENOMIC DNA]</scope>
    <source>
        <strain evidence="4 5">AF10</strain>
    </source>
</reference>
<dbReference type="SMART" id="SM00100">
    <property type="entry name" value="cNMP"/>
    <property type="match status" value="1"/>
</dbReference>
<evidence type="ECO:0000259" key="3">
    <source>
        <dbReference type="PROSITE" id="PS50042"/>
    </source>
</evidence>
<dbReference type="InterPro" id="IPR050097">
    <property type="entry name" value="Ferredoxin-NADP_redctase_2"/>
</dbReference>
<dbReference type="AlphaFoldDB" id="A0A4V1L658"/>
<dbReference type="PRINTS" id="PR00368">
    <property type="entry name" value="FADPNR"/>
</dbReference>
<proteinExistence type="predicted"/>
<name>A0A4V1L658_9BACT</name>
<sequence>MATFEGLEGLQHLAAPPGAYARLQPDQIARAARYGIQRSYLANARLYRQGERGADFYIVLEGTVQTFWSKGITGEEHFITLEAGEFSGELNLLNQRETLIAARAMAGSTVLRITRERLREFLIAEPEISELVIKAIVHRRQWFIQLGVGGLVLVVSQESDRIALFLTANSYPFQSMSTEEFSEAHSVIKPEKVQLDRLPAVMSAKWTLQRPELRELADKLGISEDVREGITWDVLIVGAGPAGLATAVYAASEGLRTLVLDNYAAQGQAGTSSRIENYLGFSSGISGAELAKQAQVQAEKFGATVAICRTVIGIDCSEEPFTVTLADDQTVAARTVVIATGANYRKLNVPGLERFEGAGLRYSATPIDVHPCVGQPIVIVGGGNSAGQAAMFLSTRASHVHMLIRRPQLSNTMSDYLVQRIHASKSITLHTCSEIIALDGTSHLDSVTWQSRATGETRRFETEHLFVMIGADPCTKWQQDCVALDANGFVKTSSSSEDQGPFETSVRGIFAVGDVRSGSVKRVASAVGEGSVVVASIHRYLGTLGA</sequence>
<keyword evidence="2" id="KW-0560">Oxidoreductase</keyword>
<dbReference type="Pfam" id="PF07992">
    <property type="entry name" value="Pyr_redox_2"/>
    <property type="match status" value="1"/>
</dbReference>
<dbReference type="PANTHER" id="PTHR48105">
    <property type="entry name" value="THIOREDOXIN REDUCTASE 1-RELATED-RELATED"/>
    <property type="match status" value="1"/>
</dbReference>
<dbReference type="PRINTS" id="PR00469">
    <property type="entry name" value="PNDRDTASEII"/>
</dbReference>
<dbReference type="Gene3D" id="2.60.120.10">
    <property type="entry name" value="Jelly Rolls"/>
    <property type="match status" value="1"/>
</dbReference>
<dbReference type="SUPFAM" id="SSF51905">
    <property type="entry name" value="FAD/NAD(P)-binding domain"/>
    <property type="match status" value="1"/>
</dbReference>
<dbReference type="RefSeq" id="WP_128912165.1">
    <property type="nucleotide sequence ID" value="NZ_RDSM01000001.1"/>
</dbReference>
<evidence type="ECO:0000256" key="1">
    <source>
        <dbReference type="ARBA" id="ARBA00022630"/>
    </source>
</evidence>
<dbReference type="Pfam" id="PF00027">
    <property type="entry name" value="cNMP_binding"/>
    <property type="match status" value="1"/>
</dbReference>
<feature type="domain" description="Cyclic nucleotide-binding" evidence="3">
    <location>
        <begin position="19"/>
        <end position="139"/>
    </location>
</feature>
<comment type="caution">
    <text evidence="4">The sequence shown here is derived from an EMBL/GenBank/DDBJ whole genome shotgun (WGS) entry which is preliminary data.</text>
</comment>
<organism evidence="4 5">
    <name type="scientific">Granulicella sibirica</name>
    <dbReference type="NCBI Taxonomy" id="2479048"/>
    <lineage>
        <taxon>Bacteria</taxon>
        <taxon>Pseudomonadati</taxon>
        <taxon>Acidobacteriota</taxon>
        <taxon>Terriglobia</taxon>
        <taxon>Terriglobales</taxon>
        <taxon>Acidobacteriaceae</taxon>
        <taxon>Granulicella</taxon>
    </lineage>
</organism>
<dbReference type="Proteomes" id="UP000289437">
    <property type="component" value="Unassembled WGS sequence"/>
</dbReference>